<dbReference type="EMBL" id="QRZM01000001">
    <property type="protein sequence ID" value="RGV79254.1"/>
    <property type="molecule type" value="Genomic_DNA"/>
</dbReference>
<evidence type="ECO:0000313" key="7">
    <source>
        <dbReference type="Proteomes" id="UP000284543"/>
    </source>
</evidence>
<evidence type="ECO:0000256" key="1">
    <source>
        <dbReference type="ARBA" id="ARBA00004162"/>
    </source>
</evidence>
<dbReference type="Proteomes" id="UP000284543">
    <property type="component" value="Unassembled WGS sequence"/>
</dbReference>
<name>A0A412ZGF6_9FIRM</name>
<dbReference type="GO" id="GO:0005886">
    <property type="term" value="C:plasma membrane"/>
    <property type="evidence" value="ECO:0007669"/>
    <property type="project" value="UniProtKB-SubCell"/>
</dbReference>
<evidence type="ECO:0000256" key="5">
    <source>
        <dbReference type="ARBA" id="ARBA00023136"/>
    </source>
</evidence>
<keyword evidence="5" id="KW-0472">Membrane</keyword>
<keyword evidence="3" id="KW-0812">Transmembrane</keyword>
<dbReference type="GeneID" id="31930558"/>
<evidence type="ECO:0000256" key="3">
    <source>
        <dbReference type="ARBA" id="ARBA00022692"/>
    </source>
</evidence>
<dbReference type="InterPro" id="IPR052027">
    <property type="entry name" value="PspC"/>
</dbReference>
<keyword evidence="4" id="KW-1133">Transmembrane helix</keyword>
<evidence type="ECO:0000313" key="6">
    <source>
        <dbReference type="EMBL" id="RGV79254.1"/>
    </source>
</evidence>
<dbReference type="PANTHER" id="PTHR33885:SF3">
    <property type="entry name" value="PHAGE SHOCK PROTEIN C"/>
    <property type="match status" value="1"/>
</dbReference>
<protein>
    <submittedName>
        <fullName evidence="6">PspC domain-containing protein</fullName>
    </submittedName>
</protein>
<reference evidence="6 7" key="1">
    <citation type="submission" date="2018-08" db="EMBL/GenBank/DDBJ databases">
        <title>A genome reference for cultivated species of the human gut microbiota.</title>
        <authorList>
            <person name="Zou Y."/>
            <person name="Xue W."/>
            <person name="Luo G."/>
        </authorList>
    </citation>
    <scope>NUCLEOTIDE SEQUENCE [LARGE SCALE GENOMIC DNA]</scope>
    <source>
        <strain evidence="6 7">AF14-18</strain>
    </source>
</reference>
<organism evidence="6 7">
    <name type="scientific">Enterocloster bolteae</name>
    <dbReference type="NCBI Taxonomy" id="208479"/>
    <lineage>
        <taxon>Bacteria</taxon>
        <taxon>Bacillati</taxon>
        <taxon>Bacillota</taxon>
        <taxon>Clostridia</taxon>
        <taxon>Lachnospirales</taxon>
        <taxon>Lachnospiraceae</taxon>
        <taxon>Enterocloster</taxon>
    </lineage>
</organism>
<dbReference type="InterPro" id="IPR007168">
    <property type="entry name" value="Phageshock_PspC_N"/>
</dbReference>
<dbReference type="Pfam" id="PF04024">
    <property type="entry name" value="PspC"/>
    <property type="match status" value="1"/>
</dbReference>
<accession>A0A412ZGF6</accession>
<comment type="caution">
    <text evidence="6">The sequence shown here is derived from an EMBL/GenBank/DDBJ whole genome shotgun (WGS) entry which is preliminary data.</text>
</comment>
<evidence type="ECO:0000256" key="2">
    <source>
        <dbReference type="ARBA" id="ARBA00022475"/>
    </source>
</evidence>
<sequence length="58" mass="6538">MDKKLYRSTNDRVFLGLCGGLGEFFGINPLAFRLIFFFSGPGLLAYLILCAFVPEKPY</sequence>
<dbReference type="PANTHER" id="PTHR33885">
    <property type="entry name" value="PHAGE SHOCK PROTEIN C"/>
    <property type="match status" value="1"/>
</dbReference>
<keyword evidence="2" id="KW-1003">Cell membrane</keyword>
<proteinExistence type="predicted"/>
<comment type="subcellular location">
    <subcellularLocation>
        <location evidence="1">Cell membrane</location>
        <topology evidence="1">Single-pass membrane protein</topology>
    </subcellularLocation>
</comment>
<dbReference type="RefSeq" id="WP_080637160.1">
    <property type="nucleotide sequence ID" value="NZ_BAABZS010000001.1"/>
</dbReference>
<dbReference type="AlphaFoldDB" id="A0A412ZGF6"/>
<evidence type="ECO:0000256" key="4">
    <source>
        <dbReference type="ARBA" id="ARBA00022989"/>
    </source>
</evidence>
<gene>
    <name evidence="6" type="ORF">DWW02_05945</name>
</gene>